<keyword evidence="1" id="KW-0812">Transmembrane</keyword>
<gene>
    <name evidence="2" type="ORF">HMPREF9695_01414</name>
</gene>
<evidence type="ECO:0008006" key="4">
    <source>
        <dbReference type="Google" id="ProtNLM"/>
    </source>
</evidence>
<evidence type="ECO:0000313" key="2">
    <source>
        <dbReference type="EMBL" id="EKS39453.1"/>
    </source>
</evidence>
<dbReference type="PATRIC" id="fig|883078.3.peg.1447"/>
<dbReference type="RefSeq" id="WP_006020132.1">
    <property type="nucleotide sequence ID" value="NZ_KB375282.1"/>
</dbReference>
<keyword evidence="3" id="KW-1185">Reference proteome</keyword>
<dbReference type="EMBL" id="AGWX01000002">
    <property type="protein sequence ID" value="EKS39453.1"/>
    <property type="molecule type" value="Genomic_DNA"/>
</dbReference>
<dbReference type="eggNOG" id="ENOG5030ZQT">
    <property type="taxonomic scope" value="Bacteria"/>
</dbReference>
<reference evidence="2 3" key="1">
    <citation type="submission" date="2012-04" db="EMBL/GenBank/DDBJ databases">
        <title>The Genome Sequence of Afipia broomeae ATCC 49717.</title>
        <authorList>
            <consortium name="The Broad Institute Genome Sequencing Platform"/>
            <person name="Earl A."/>
            <person name="Ward D."/>
            <person name="Feldgarden M."/>
            <person name="Gevers D."/>
            <person name="Huys G."/>
            <person name="Walker B."/>
            <person name="Young S.K."/>
            <person name="Zeng Q."/>
            <person name="Gargeya S."/>
            <person name="Fitzgerald M."/>
            <person name="Haas B."/>
            <person name="Abouelleil A."/>
            <person name="Alvarado L."/>
            <person name="Arachchi H.M."/>
            <person name="Berlin A."/>
            <person name="Chapman S.B."/>
            <person name="Goldberg J."/>
            <person name="Griggs A."/>
            <person name="Gujja S."/>
            <person name="Hansen M."/>
            <person name="Howarth C."/>
            <person name="Imamovic A."/>
            <person name="Larimer J."/>
            <person name="McCowen C."/>
            <person name="Montmayeur A."/>
            <person name="Murphy C."/>
            <person name="Neiman D."/>
            <person name="Pearson M."/>
            <person name="Priest M."/>
            <person name="Roberts A."/>
            <person name="Saif S."/>
            <person name="Shea T."/>
            <person name="Sisk P."/>
            <person name="Sykes S."/>
            <person name="Wortman J."/>
            <person name="Nusbaum C."/>
            <person name="Birren B."/>
        </authorList>
    </citation>
    <scope>NUCLEOTIDE SEQUENCE [LARGE SCALE GENOMIC DNA]</scope>
    <source>
        <strain evidence="2 3">ATCC 49717</strain>
    </source>
</reference>
<accession>K8PM47</accession>
<sequence length="131" mass="14066">MLRTTFQVLAWTSILAIVIITDGPIGLRPVTHLPGSVERFFALLTVATLFTLAYPNRISFIGLSLVLAVFVIEFAQVASFGRHARLRDAGVKVLGVFAGLAVGCFLRAGINLIRARFSGDPKALPKAANQS</sequence>
<name>K8PM47_9BRAD</name>
<feature type="transmembrane region" description="Helical" evidence="1">
    <location>
        <begin position="93"/>
        <end position="113"/>
    </location>
</feature>
<evidence type="ECO:0000313" key="3">
    <source>
        <dbReference type="Proteomes" id="UP000001096"/>
    </source>
</evidence>
<dbReference type="HOGENOM" id="CLU_130407_2_0_5"/>
<feature type="transmembrane region" description="Helical" evidence="1">
    <location>
        <begin position="6"/>
        <end position="25"/>
    </location>
</feature>
<protein>
    <recommendedName>
        <fullName evidence="4">VanZ-like domain-containing protein</fullName>
    </recommendedName>
</protein>
<evidence type="ECO:0000256" key="1">
    <source>
        <dbReference type="SAM" id="Phobius"/>
    </source>
</evidence>
<dbReference type="AlphaFoldDB" id="K8PM47"/>
<keyword evidence="1" id="KW-0472">Membrane</keyword>
<dbReference type="Proteomes" id="UP000001096">
    <property type="component" value="Unassembled WGS sequence"/>
</dbReference>
<comment type="caution">
    <text evidence="2">The sequence shown here is derived from an EMBL/GenBank/DDBJ whole genome shotgun (WGS) entry which is preliminary data.</text>
</comment>
<organism evidence="2 3">
    <name type="scientific">Afipia broomeae ATCC 49717</name>
    <dbReference type="NCBI Taxonomy" id="883078"/>
    <lineage>
        <taxon>Bacteria</taxon>
        <taxon>Pseudomonadati</taxon>
        <taxon>Pseudomonadota</taxon>
        <taxon>Alphaproteobacteria</taxon>
        <taxon>Hyphomicrobiales</taxon>
        <taxon>Nitrobacteraceae</taxon>
        <taxon>Afipia</taxon>
    </lineage>
</organism>
<keyword evidence="1" id="KW-1133">Transmembrane helix</keyword>
<feature type="transmembrane region" description="Helical" evidence="1">
    <location>
        <begin position="60"/>
        <end position="81"/>
    </location>
</feature>
<proteinExistence type="predicted"/>